<keyword evidence="10 11" id="KW-0472">Membrane</keyword>
<evidence type="ECO:0000256" key="10">
    <source>
        <dbReference type="ARBA" id="ARBA00023136"/>
    </source>
</evidence>
<evidence type="ECO:0000256" key="9">
    <source>
        <dbReference type="ARBA" id="ARBA00023128"/>
    </source>
</evidence>
<name>A0A182YJD0_ANOST</name>
<dbReference type="VEuPathDB" id="VectorBase:ASTE001888"/>
<feature type="repeat" description="Solcar" evidence="11">
    <location>
        <begin position="78"/>
        <end position="193"/>
    </location>
</feature>
<dbReference type="Gene3D" id="1.50.40.10">
    <property type="entry name" value="Mitochondrial carrier domain"/>
    <property type="match status" value="1"/>
</dbReference>
<evidence type="ECO:0000256" key="7">
    <source>
        <dbReference type="ARBA" id="ARBA00022792"/>
    </source>
</evidence>
<keyword evidence="8" id="KW-1133">Transmembrane helix</keyword>
<accession>A0A182YJD0</accession>
<comment type="subcellular location">
    <subcellularLocation>
        <location evidence="2">Mitochondrion inner membrane</location>
    </subcellularLocation>
    <subcellularLocation>
        <location evidence="1">Mitochondrion membrane</location>
        <topology evidence="1">Multi-pass membrane protein</topology>
    </subcellularLocation>
</comment>
<evidence type="ECO:0000256" key="8">
    <source>
        <dbReference type="ARBA" id="ARBA00022989"/>
    </source>
</evidence>
<keyword evidence="7" id="KW-0999">Mitochondrion inner membrane</keyword>
<evidence type="ECO:0000313" key="14">
    <source>
        <dbReference type="Proteomes" id="UP000076408"/>
    </source>
</evidence>
<keyword evidence="6" id="KW-0677">Repeat</keyword>
<dbReference type="InterPro" id="IPR018108">
    <property type="entry name" value="MCP_transmembrane"/>
</dbReference>
<sequence length="400" mass="44081">MTMVSYDNRSSKHRAKLIVRGLIMRVSIFVPSLDLFLGHILLRVNTTIDDLKNIKTLTHDARMSFQRRTSEKTTELTASVPVKLLTAGSAACFADFITFPLDTAKVRLQIQGEQPVRTVAMAPALNTSASLKLNPIPVPATQHVQYRGLVGTITTITRQEGFRTLYNGLSAGLQRQLCFCSIRLGLYDTVKTFYGSLLKGSTFEENEAGLQIGTRILAGLTTGGAAVMIAQPTDVVKVRFQAATRSSTGRRYASTLEAYRTIHREEGVRGLWRGAMPNVGRNAIVNVAEIVCYDVVKDCLLLYAHMPNDIRCHFSAAVVAGLAATIVASPVDVVKTRYMNSPRGQYRGAIDCAIRMGAKEGMAAFYKGFVPSFARLVSWNVVMWISYEQLKLVIFNRSQS</sequence>
<dbReference type="Proteomes" id="UP000076408">
    <property type="component" value="Unassembled WGS sequence"/>
</dbReference>
<keyword evidence="5 11" id="KW-0812">Transmembrane</keyword>
<evidence type="ECO:0000256" key="6">
    <source>
        <dbReference type="ARBA" id="ARBA00022737"/>
    </source>
</evidence>
<feature type="repeat" description="Solcar" evidence="11">
    <location>
        <begin position="210"/>
        <end position="299"/>
    </location>
</feature>
<feature type="repeat" description="Solcar" evidence="11">
    <location>
        <begin position="308"/>
        <end position="393"/>
    </location>
</feature>
<keyword evidence="14" id="KW-1185">Reference proteome</keyword>
<dbReference type="PROSITE" id="PS50920">
    <property type="entry name" value="SOLCAR"/>
    <property type="match status" value="3"/>
</dbReference>
<evidence type="ECO:0000256" key="5">
    <source>
        <dbReference type="ARBA" id="ARBA00022692"/>
    </source>
</evidence>
<dbReference type="PRINTS" id="PR00784">
    <property type="entry name" value="MTUNCOUPLING"/>
</dbReference>
<dbReference type="VEuPathDB" id="VectorBase:ASTEI20_036831"/>
<reference evidence="13" key="2">
    <citation type="submission" date="2020-05" db="UniProtKB">
        <authorList>
            <consortium name="EnsemblMetazoa"/>
        </authorList>
    </citation>
    <scope>IDENTIFICATION</scope>
    <source>
        <strain evidence="13">Indian</strain>
    </source>
</reference>
<protein>
    <recommendedName>
        <fullName evidence="15">Mitochondrial brown fat uncoupling protein 1</fullName>
    </recommendedName>
</protein>
<keyword evidence="9" id="KW-0496">Mitochondrion</keyword>
<evidence type="ECO:0000256" key="12">
    <source>
        <dbReference type="RuleBase" id="RU000488"/>
    </source>
</evidence>
<dbReference type="InterPro" id="IPR050391">
    <property type="entry name" value="Mito_Metabolite_Transporter"/>
</dbReference>
<keyword evidence="4 12" id="KW-0813">Transport</keyword>
<evidence type="ECO:0000256" key="4">
    <source>
        <dbReference type="ARBA" id="ARBA00022448"/>
    </source>
</evidence>
<dbReference type="EnsemblMetazoa" id="ASTEI08562-RA">
    <property type="protein sequence ID" value="ASTEI08562-PA"/>
    <property type="gene ID" value="ASTEI08562"/>
</dbReference>
<reference evidence="14" key="1">
    <citation type="journal article" date="2014" name="Genome Biol.">
        <title>Genome analysis of a major urban malaria vector mosquito, Anopheles stephensi.</title>
        <authorList>
            <person name="Jiang X."/>
            <person name="Peery A."/>
            <person name="Hall A.B."/>
            <person name="Sharma A."/>
            <person name="Chen X.G."/>
            <person name="Waterhouse R.M."/>
            <person name="Komissarov A."/>
            <person name="Riehle M.M."/>
            <person name="Shouche Y."/>
            <person name="Sharakhova M.V."/>
            <person name="Lawson D."/>
            <person name="Pakpour N."/>
            <person name="Arensburger P."/>
            <person name="Davidson V.L."/>
            <person name="Eiglmeier K."/>
            <person name="Emrich S."/>
            <person name="George P."/>
            <person name="Kennedy R.C."/>
            <person name="Mane S.P."/>
            <person name="Maslen G."/>
            <person name="Oringanje C."/>
            <person name="Qi Y."/>
            <person name="Settlage R."/>
            <person name="Tojo M."/>
            <person name="Tubio J.M."/>
            <person name="Unger M.F."/>
            <person name="Wang B."/>
            <person name="Vernick K.D."/>
            <person name="Ribeiro J.M."/>
            <person name="James A.A."/>
            <person name="Michel K."/>
            <person name="Riehle M.A."/>
            <person name="Luckhart S."/>
            <person name="Sharakhov I.V."/>
            <person name="Tu Z."/>
        </authorList>
    </citation>
    <scope>NUCLEOTIDE SEQUENCE [LARGE SCALE GENOMIC DNA]</scope>
    <source>
        <strain evidence="14">Indian</strain>
    </source>
</reference>
<evidence type="ECO:0000256" key="3">
    <source>
        <dbReference type="ARBA" id="ARBA00006375"/>
    </source>
</evidence>
<evidence type="ECO:0000256" key="1">
    <source>
        <dbReference type="ARBA" id="ARBA00004225"/>
    </source>
</evidence>
<dbReference type="GO" id="GO:0005743">
    <property type="term" value="C:mitochondrial inner membrane"/>
    <property type="evidence" value="ECO:0007669"/>
    <property type="project" value="UniProtKB-SubCell"/>
</dbReference>
<proteinExistence type="inferred from homology"/>
<dbReference type="GO" id="GO:0055085">
    <property type="term" value="P:transmembrane transport"/>
    <property type="evidence" value="ECO:0007669"/>
    <property type="project" value="InterPro"/>
</dbReference>
<dbReference type="PANTHER" id="PTHR45618">
    <property type="entry name" value="MITOCHONDRIAL DICARBOXYLATE CARRIER-RELATED"/>
    <property type="match status" value="1"/>
</dbReference>
<dbReference type="InterPro" id="IPR023395">
    <property type="entry name" value="MCP_dom_sf"/>
</dbReference>
<dbReference type="OMA" id="HARRYCS"/>
<dbReference type="VEuPathDB" id="VectorBase:ASTEI08562"/>
<dbReference type="InterPro" id="IPR002067">
    <property type="entry name" value="MCP"/>
</dbReference>
<evidence type="ECO:0008006" key="15">
    <source>
        <dbReference type="Google" id="ProtNLM"/>
    </source>
</evidence>
<evidence type="ECO:0000256" key="2">
    <source>
        <dbReference type="ARBA" id="ARBA00004273"/>
    </source>
</evidence>
<dbReference type="STRING" id="30069.A0A182YJD0"/>
<dbReference type="Pfam" id="PF00153">
    <property type="entry name" value="Mito_carr"/>
    <property type="match status" value="3"/>
</dbReference>
<dbReference type="SUPFAM" id="SSF103506">
    <property type="entry name" value="Mitochondrial carrier"/>
    <property type="match status" value="1"/>
</dbReference>
<dbReference type="AlphaFoldDB" id="A0A182YJD0"/>
<evidence type="ECO:0000256" key="11">
    <source>
        <dbReference type="PROSITE-ProRule" id="PRU00282"/>
    </source>
</evidence>
<comment type="similarity">
    <text evidence="3 12">Belongs to the mitochondrial carrier (TC 2.A.29) family.</text>
</comment>
<dbReference type="FunFam" id="1.50.40.10:FF:000008">
    <property type="entry name" value="Mitochondrial uncoupling protein 2"/>
    <property type="match status" value="1"/>
</dbReference>
<evidence type="ECO:0000313" key="13">
    <source>
        <dbReference type="EnsemblMetazoa" id="ASTEI08562-PA"/>
    </source>
</evidence>
<organism evidence="13 14">
    <name type="scientific">Anopheles stephensi</name>
    <name type="common">Indo-Pakistan malaria mosquito</name>
    <dbReference type="NCBI Taxonomy" id="30069"/>
    <lineage>
        <taxon>Eukaryota</taxon>
        <taxon>Metazoa</taxon>
        <taxon>Ecdysozoa</taxon>
        <taxon>Arthropoda</taxon>
        <taxon>Hexapoda</taxon>
        <taxon>Insecta</taxon>
        <taxon>Pterygota</taxon>
        <taxon>Neoptera</taxon>
        <taxon>Endopterygota</taxon>
        <taxon>Diptera</taxon>
        <taxon>Nematocera</taxon>
        <taxon>Culicoidea</taxon>
        <taxon>Culicidae</taxon>
        <taxon>Anophelinae</taxon>
        <taxon>Anopheles</taxon>
    </lineage>
</organism>